<evidence type="ECO:0000256" key="7">
    <source>
        <dbReference type="ARBA" id="ARBA00029734"/>
    </source>
</evidence>
<dbReference type="RefSeq" id="XP_007604722.1">
    <property type="nucleotide sequence ID" value="XM_007604660.1"/>
</dbReference>
<dbReference type="UniPathway" id="UPA00115">
    <property type="reaction ID" value="UER00412"/>
</dbReference>
<dbReference type="SUPFAM" id="SSF75445">
    <property type="entry name" value="D-ribose-5-phosphate isomerase (RpiA), lid domain"/>
    <property type="match status" value="1"/>
</dbReference>
<evidence type="ECO:0000256" key="1">
    <source>
        <dbReference type="ARBA" id="ARBA00001713"/>
    </source>
</evidence>
<dbReference type="OrthoDB" id="1555531at2759"/>
<evidence type="ECO:0000313" key="9">
    <source>
        <dbReference type="EMBL" id="ELA41643.1"/>
    </source>
</evidence>
<comment type="similarity">
    <text evidence="3">Belongs to the ribose 5-phosphate isomerase family.</text>
</comment>
<dbReference type="InterPro" id="IPR037171">
    <property type="entry name" value="NagB/RpiA_transferase-like"/>
</dbReference>
<dbReference type="InParanoid" id="L2GL96"/>
<keyword evidence="10" id="KW-1185">Reference proteome</keyword>
<dbReference type="PANTHER" id="PTHR11934">
    <property type="entry name" value="RIBOSE-5-PHOSPHATE ISOMERASE"/>
    <property type="match status" value="1"/>
</dbReference>
<dbReference type="OMA" id="KLRNDCK"/>
<dbReference type="GO" id="GO:0005829">
    <property type="term" value="C:cytosol"/>
    <property type="evidence" value="ECO:0007669"/>
    <property type="project" value="TreeGrafter"/>
</dbReference>
<dbReference type="SUPFAM" id="SSF100950">
    <property type="entry name" value="NagB/RpiA/CoA transferase-like"/>
    <property type="match status" value="1"/>
</dbReference>
<protein>
    <recommendedName>
        <fullName evidence="5">Ribose-5-phosphate isomerase</fullName>
        <ecNumber evidence="4">5.3.1.6</ecNumber>
    </recommendedName>
    <alternativeName>
        <fullName evidence="8">D-ribose-5-phosphate ketol-isomerase</fullName>
    </alternativeName>
    <alternativeName>
        <fullName evidence="7">Phosphoriboisomerase</fullName>
    </alternativeName>
</protein>
<sequence length="202" mass="22985">MPNEKDKLLKIFNKYATANVKSIGIGMGSTMLKFSEILPSKYLYFPASNQTLMFLKNKTVSSLQNASTMDLYFDGADYYDCFGNLIKGGGGALTVEKLMINMSKKSVIVVQNNKYVNSFEELAIPVEILKESYGYFLRVLKDHSVQVNYDSWIISVPFLTDNGNYIVDVNFDYDFIQDCKRFSGVIEHGYVSNNLKFEIEEI</sequence>
<dbReference type="STRING" id="993615.L2GL96"/>
<comment type="pathway">
    <text evidence="2">Carbohydrate degradation; pentose phosphate pathway; D-ribose 5-phosphate from D-ribulose 5-phosphate (non-oxidative stage): step 1/1.</text>
</comment>
<evidence type="ECO:0000256" key="8">
    <source>
        <dbReference type="ARBA" id="ARBA00032273"/>
    </source>
</evidence>
<dbReference type="HOGENOM" id="CLU_056590_1_1_1"/>
<proteinExistence type="inferred from homology"/>
<dbReference type="Gene3D" id="3.40.50.1360">
    <property type="match status" value="1"/>
</dbReference>
<evidence type="ECO:0000313" key="10">
    <source>
        <dbReference type="Proteomes" id="UP000011082"/>
    </source>
</evidence>
<gene>
    <name evidence="9" type="ORF">VICG_01276</name>
</gene>
<dbReference type="PANTHER" id="PTHR11934:SF0">
    <property type="entry name" value="RIBOSE-5-PHOSPHATE ISOMERASE"/>
    <property type="match status" value="1"/>
</dbReference>
<dbReference type="FunCoup" id="L2GL96">
    <property type="interactions" value="147"/>
</dbReference>
<dbReference type="AlphaFoldDB" id="L2GL96"/>
<dbReference type="GO" id="GO:0006014">
    <property type="term" value="P:D-ribose metabolic process"/>
    <property type="evidence" value="ECO:0007669"/>
    <property type="project" value="TreeGrafter"/>
</dbReference>
<accession>L2GL96</accession>
<dbReference type="Gene3D" id="3.30.70.260">
    <property type="match status" value="1"/>
</dbReference>
<dbReference type="VEuPathDB" id="MicrosporidiaDB:VICG_01276"/>
<dbReference type="EMBL" id="JH370140">
    <property type="protein sequence ID" value="ELA41643.1"/>
    <property type="molecule type" value="Genomic_DNA"/>
</dbReference>
<dbReference type="GO" id="GO:0009052">
    <property type="term" value="P:pentose-phosphate shunt, non-oxidative branch"/>
    <property type="evidence" value="ECO:0007669"/>
    <property type="project" value="InterPro"/>
</dbReference>
<dbReference type="GO" id="GO:0004751">
    <property type="term" value="F:ribose-5-phosphate isomerase activity"/>
    <property type="evidence" value="ECO:0007669"/>
    <property type="project" value="UniProtKB-EC"/>
</dbReference>
<dbReference type="Pfam" id="PF06026">
    <property type="entry name" value="Rib_5-P_isom_A"/>
    <property type="match status" value="1"/>
</dbReference>
<dbReference type="Proteomes" id="UP000011082">
    <property type="component" value="Unassembled WGS sequence"/>
</dbReference>
<keyword evidence="6 9" id="KW-0413">Isomerase</keyword>
<organism evidence="9 10">
    <name type="scientific">Vittaforma corneae (strain ATCC 50505)</name>
    <name type="common">Microsporidian parasite</name>
    <name type="synonym">Nosema corneum</name>
    <dbReference type="NCBI Taxonomy" id="993615"/>
    <lineage>
        <taxon>Eukaryota</taxon>
        <taxon>Fungi</taxon>
        <taxon>Fungi incertae sedis</taxon>
        <taxon>Microsporidia</taxon>
        <taxon>Nosematidae</taxon>
        <taxon>Vittaforma</taxon>
    </lineage>
</organism>
<evidence type="ECO:0000256" key="3">
    <source>
        <dbReference type="ARBA" id="ARBA00008088"/>
    </source>
</evidence>
<dbReference type="InterPro" id="IPR004788">
    <property type="entry name" value="Ribose5P_isomerase_type_A"/>
</dbReference>
<name>L2GL96_VITCO</name>
<evidence type="ECO:0000256" key="2">
    <source>
        <dbReference type="ARBA" id="ARBA00004988"/>
    </source>
</evidence>
<reference evidence="10" key="1">
    <citation type="submission" date="2011-05" db="EMBL/GenBank/DDBJ databases">
        <title>The genome sequence of Vittaforma corneae strain ATCC 50505.</title>
        <authorList>
            <consortium name="The Broad Institute Genome Sequencing Platform"/>
            <person name="Cuomo C."/>
            <person name="Didier E."/>
            <person name="Bowers L."/>
            <person name="Young S.K."/>
            <person name="Zeng Q."/>
            <person name="Gargeya S."/>
            <person name="Fitzgerald M."/>
            <person name="Haas B."/>
            <person name="Abouelleil A."/>
            <person name="Alvarado L."/>
            <person name="Arachchi H.M."/>
            <person name="Berlin A."/>
            <person name="Chapman S.B."/>
            <person name="Gearin G."/>
            <person name="Goldberg J."/>
            <person name="Griggs A."/>
            <person name="Gujja S."/>
            <person name="Hansen M."/>
            <person name="Heiman D."/>
            <person name="Howarth C."/>
            <person name="Larimer J."/>
            <person name="Lui A."/>
            <person name="MacDonald P.J.P."/>
            <person name="McCowen C."/>
            <person name="Montmayeur A."/>
            <person name="Murphy C."/>
            <person name="Neiman D."/>
            <person name="Pearson M."/>
            <person name="Priest M."/>
            <person name="Roberts A."/>
            <person name="Saif S."/>
            <person name="Shea T."/>
            <person name="Sisk P."/>
            <person name="Stolte C."/>
            <person name="Sykes S."/>
            <person name="Wortman J."/>
            <person name="Nusbaum C."/>
            <person name="Birren B."/>
        </authorList>
    </citation>
    <scope>NUCLEOTIDE SEQUENCE [LARGE SCALE GENOMIC DNA]</scope>
    <source>
        <strain evidence="10">ATCC 50505</strain>
    </source>
</reference>
<comment type="catalytic activity">
    <reaction evidence="1">
        <text>aldehydo-D-ribose 5-phosphate = D-ribulose 5-phosphate</text>
        <dbReference type="Rhea" id="RHEA:14657"/>
        <dbReference type="ChEBI" id="CHEBI:58121"/>
        <dbReference type="ChEBI" id="CHEBI:58273"/>
        <dbReference type="EC" id="5.3.1.6"/>
    </reaction>
</comment>
<evidence type="ECO:0000256" key="4">
    <source>
        <dbReference type="ARBA" id="ARBA00011959"/>
    </source>
</evidence>
<evidence type="ECO:0000256" key="5">
    <source>
        <dbReference type="ARBA" id="ARBA00019150"/>
    </source>
</evidence>
<dbReference type="EC" id="5.3.1.6" evidence="4"/>
<evidence type="ECO:0000256" key="6">
    <source>
        <dbReference type="ARBA" id="ARBA00023235"/>
    </source>
</evidence>
<dbReference type="GeneID" id="19881987"/>